<evidence type="ECO:0000256" key="3">
    <source>
        <dbReference type="SAM" id="MobiDB-lite"/>
    </source>
</evidence>
<name>A0A7J7FV79_CAMSI</name>
<dbReference type="InterPro" id="IPR028942">
    <property type="entry name" value="WHIM1_dom"/>
</dbReference>
<reference evidence="6" key="1">
    <citation type="journal article" date="2020" name="Nat. Commun.">
        <title>Genome assembly of wild tea tree DASZ reveals pedigree and selection history of tea varieties.</title>
        <authorList>
            <person name="Zhang W."/>
            <person name="Zhang Y."/>
            <person name="Qiu H."/>
            <person name="Guo Y."/>
            <person name="Wan H."/>
            <person name="Zhang X."/>
            <person name="Scossa F."/>
            <person name="Alseekh S."/>
            <person name="Zhang Q."/>
            <person name="Wang P."/>
            <person name="Xu L."/>
            <person name="Schmidt M.H."/>
            <person name="Jia X."/>
            <person name="Li D."/>
            <person name="Zhu A."/>
            <person name="Guo F."/>
            <person name="Chen W."/>
            <person name="Ni D."/>
            <person name="Usadel B."/>
            <person name="Fernie A.R."/>
            <person name="Wen W."/>
        </authorList>
    </citation>
    <scope>NUCLEOTIDE SEQUENCE [LARGE SCALE GENOMIC DNA]</scope>
    <source>
        <strain evidence="6">cv. G240</strain>
    </source>
</reference>
<gene>
    <name evidence="5" type="ORF">HYC85_031809</name>
</gene>
<dbReference type="PANTHER" id="PTHR36968:SF5">
    <property type="entry name" value="HOMEOBOX-DDT DOMAIN PROTEIN RLT2"/>
    <property type="match status" value="1"/>
</dbReference>
<dbReference type="EMBL" id="JACBKZ010000015">
    <property type="protein sequence ID" value="KAF5930936.1"/>
    <property type="molecule type" value="Genomic_DNA"/>
</dbReference>
<organism evidence="5 6">
    <name type="scientific">Camellia sinensis</name>
    <name type="common">Tea plant</name>
    <name type="synonym">Thea sinensis</name>
    <dbReference type="NCBI Taxonomy" id="4442"/>
    <lineage>
        <taxon>Eukaryota</taxon>
        <taxon>Viridiplantae</taxon>
        <taxon>Streptophyta</taxon>
        <taxon>Embryophyta</taxon>
        <taxon>Tracheophyta</taxon>
        <taxon>Spermatophyta</taxon>
        <taxon>Magnoliopsida</taxon>
        <taxon>eudicotyledons</taxon>
        <taxon>Gunneridae</taxon>
        <taxon>Pentapetalae</taxon>
        <taxon>asterids</taxon>
        <taxon>Ericales</taxon>
        <taxon>Theaceae</taxon>
        <taxon>Camellia</taxon>
    </lineage>
</organism>
<protein>
    <recommendedName>
        <fullName evidence="4">DDT domain-containing protein</fullName>
    </recommendedName>
</protein>
<feature type="compositionally biased region" description="Basic and acidic residues" evidence="3">
    <location>
        <begin position="89"/>
        <end position="106"/>
    </location>
</feature>
<keyword evidence="6" id="KW-1185">Reference proteome</keyword>
<accession>A0A7J7FV79</accession>
<feature type="region of interest" description="Disordered" evidence="3">
    <location>
        <begin position="25"/>
        <end position="118"/>
    </location>
</feature>
<dbReference type="PROSITE" id="PS50827">
    <property type="entry name" value="DDT"/>
    <property type="match status" value="1"/>
</dbReference>
<dbReference type="InterPro" id="IPR018501">
    <property type="entry name" value="DDT_dom"/>
</dbReference>
<feature type="compositionally biased region" description="Basic and acidic residues" evidence="3">
    <location>
        <begin position="32"/>
        <end position="51"/>
    </location>
</feature>
<evidence type="ECO:0000259" key="4">
    <source>
        <dbReference type="PROSITE" id="PS50827"/>
    </source>
</evidence>
<proteinExistence type="predicted"/>
<dbReference type="PANTHER" id="PTHR36968">
    <property type="entry name" value="HOMEOBOX-DDT DOMAIN PROTEIN RLT2"/>
    <property type="match status" value="1"/>
</dbReference>
<dbReference type="GO" id="GO:0006357">
    <property type="term" value="P:regulation of transcription by RNA polymerase II"/>
    <property type="evidence" value="ECO:0007669"/>
    <property type="project" value="InterPro"/>
</dbReference>
<sequence>MGASNLINMEQSSMDFTQTSQAQTLANLRNTESCKSDDRREEEKRGFERETGSAAQDFNLERCAPSGSETGSVTTTIDGSKGKGFVLEEPSKGTNGKEHSHREMQGKENSASGEHRVHRGGEHRMHSLENIWHDENETGNGGSNLDNTKCKLLNWHGTTMVVVEGTIASTDFKQLVHHVPLGPGCWKVWVKHVKVNALLFRPNHEMFVLEDAIVWRFLKNFADVLVLWPFMLDEFVQAFHDYDPRLLGEIHVALLSKDTLFDWAGSKSKYCCQSWILNKHICNEAATLDQEDTVIDESNSGEPWVQGLMEGEYSDLSVEERLSAVVALIGVANEGNSIRIILEERLEAANALKKQMWAEVQLDKRQMKEEYVMKMQYPSYISDNAEPNVQISSVEGRQGPLPTVDDKNGLVSTNLVEQKEHLHDAQNDPNYPIHMPSERNPQIQELSTCTDNLSLLQPGYAAERSRLQLKAYIGHKVEEMYVYWSLPLGQDHRQNRY</sequence>
<dbReference type="AlphaFoldDB" id="A0A7J7FV79"/>
<feature type="compositionally biased region" description="Polar residues" evidence="3">
    <location>
        <begin position="67"/>
        <end position="78"/>
    </location>
</feature>
<feature type="domain" description="DDT" evidence="4">
    <location>
        <begin position="205"/>
        <end position="264"/>
    </location>
</feature>
<dbReference type="Pfam" id="PF02791">
    <property type="entry name" value="DDT"/>
    <property type="match status" value="1"/>
</dbReference>
<evidence type="ECO:0000256" key="2">
    <source>
        <dbReference type="ARBA" id="ARBA00023242"/>
    </source>
</evidence>
<dbReference type="Proteomes" id="UP000593564">
    <property type="component" value="Unassembled WGS sequence"/>
</dbReference>
<evidence type="ECO:0000313" key="6">
    <source>
        <dbReference type="Proteomes" id="UP000593564"/>
    </source>
</evidence>
<dbReference type="GO" id="GO:0005634">
    <property type="term" value="C:nucleus"/>
    <property type="evidence" value="ECO:0007669"/>
    <property type="project" value="UniProtKB-SubCell"/>
</dbReference>
<dbReference type="InterPro" id="IPR044977">
    <property type="entry name" value="RLT1-3"/>
</dbReference>
<comment type="caution">
    <text evidence="5">The sequence shown here is derived from an EMBL/GenBank/DDBJ whole genome shotgun (WGS) entry which is preliminary data.</text>
</comment>
<comment type="subcellular location">
    <subcellularLocation>
        <location evidence="1">Nucleus</location>
    </subcellularLocation>
</comment>
<dbReference type="Pfam" id="PF15612">
    <property type="entry name" value="WHIM1"/>
    <property type="match status" value="1"/>
</dbReference>
<evidence type="ECO:0000256" key="1">
    <source>
        <dbReference type="ARBA" id="ARBA00004123"/>
    </source>
</evidence>
<dbReference type="SMART" id="SM00571">
    <property type="entry name" value="DDT"/>
    <property type="match status" value="1"/>
</dbReference>
<keyword evidence="2" id="KW-0539">Nucleus</keyword>
<reference evidence="5 6" key="2">
    <citation type="submission" date="2020-07" db="EMBL/GenBank/DDBJ databases">
        <title>Genome assembly of wild tea tree DASZ reveals pedigree and selection history of tea varieties.</title>
        <authorList>
            <person name="Zhang W."/>
        </authorList>
    </citation>
    <scope>NUCLEOTIDE SEQUENCE [LARGE SCALE GENOMIC DNA]</scope>
    <source>
        <strain evidence="6">cv. G240</strain>
        <tissue evidence="5">Leaf</tissue>
    </source>
</reference>
<evidence type="ECO:0000313" key="5">
    <source>
        <dbReference type="EMBL" id="KAF5930936.1"/>
    </source>
</evidence>